<keyword evidence="3 4" id="KW-0443">Lipid metabolism</keyword>
<keyword evidence="8" id="KW-1185">Reference proteome</keyword>
<feature type="compositionally biased region" description="Basic and acidic residues" evidence="5">
    <location>
        <begin position="1063"/>
        <end position="1074"/>
    </location>
</feature>
<feature type="compositionally biased region" description="Acidic residues" evidence="5">
    <location>
        <begin position="1031"/>
        <end position="1054"/>
    </location>
</feature>
<feature type="compositionally biased region" description="Low complexity" evidence="5">
    <location>
        <begin position="793"/>
        <end position="806"/>
    </location>
</feature>
<evidence type="ECO:0000256" key="5">
    <source>
        <dbReference type="SAM" id="MobiDB-lite"/>
    </source>
</evidence>
<feature type="region of interest" description="Disordered" evidence="5">
    <location>
        <begin position="782"/>
        <end position="821"/>
    </location>
</feature>
<evidence type="ECO:0000256" key="2">
    <source>
        <dbReference type="ARBA" id="ARBA00022963"/>
    </source>
</evidence>
<reference evidence="7 8" key="1">
    <citation type="submission" date="2024-01" db="EMBL/GenBank/DDBJ databases">
        <authorList>
            <consortium name="Genoscope - CEA"/>
            <person name="William W."/>
        </authorList>
    </citation>
    <scope>NUCLEOTIDE SEQUENCE [LARGE SCALE GENOMIC DNA]</scope>
    <source>
        <strain evidence="7 8">29B2s-10</strain>
    </source>
</reference>
<name>A0ABP0EJA8_9ASCO</name>
<dbReference type="PANTHER" id="PTHR14226:SF10">
    <property type="entry name" value="TRIACYLGLYCEROL LIPASE 4-RELATED"/>
    <property type="match status" value="1"/>
</dbReference>
<dbReference type="EMBL" id="OZ004258">
    <property type="protein sequence ID" value="CAK7913686.1"/>
    <property type="molecule type" value="Genomic_DNA"/>
</dbReference>
<dbReference type="Proteomes" id="UP001497600">
    <property type="component" value="Chromosome F"/>
</dbReference>
<proteinExistence type="predicted"/>
<feature type="region of interest" description="Disordered" evidence="5">
    <location>
        <begin position="709"/>
        <end position="748"/>
    </location>
</feature>
<dbReference type="PROSITE" id="PS51635">
    <property type="entry name" value="PNPLA"/>
    <property type="match status" value="1"/>
</dbReference>
<sequence length="1074" mass="119498">MEDIISSRLDSSGITDSIFSKHSEFILESVAARADAKKNASWFFQALQLIQSGTKAGAHLPSLHSIPLIKNFVPAADPNEQHIQDLLYQQKLATNYKQWYKICLQLDNLLNNETWKLDPKSDLYDYELVSRQLTQMKNARLSHDYKLLLYLVRTTWTRNVGNMGDVNLYRHSYVGTKSLIEEYIAECELSLDYLVNDDAVNLDDRYLLGMLIQTRKNIGRTALVLSGGSTFGIFHIGVLASLLESHLLPRIVSGSSAGSIMASILCSCTNEETLNLLNTICERKFNIFGEEDMPDLEVDPKAKYGRGTLKKLAHFLKYGTLFDISGLKNTMIDFVGELTFREAYNRTGKILNITVSPASIHEQTRLLNYLTAPNCLIWSAVCASCSLPGIFPSTSIYEKNPRTGESQEWNNDTSVKYVDGSVDNDLPITRLSEMFNVDHIIACQVNPHVVPFLKMSVTCVGGEIENEVSSRMKNFLTNVYDFMASEVIHYLEVLHECGVGSNLSTKLISILSQQYSGDITILPDFNIKDFTKIFENPTPEFLLECIVRGARASWPKITVIKNHCGVEFALDKAISLLRGKLITGNRGIDNGLSLNTGSFNGRSKLDSNKITSYSASSAFNSNSFSGNVANSEYTLVSSPILNFDSETPSPVPEQTRPHIMKRHNTVSSTAFRDKSGNKAKPQRNSISSYTPHFEEQAKKIRATLKKVPLKNPNFPNVSKARGKSTTSLVGMTSTSGKDHDNDTEEENIKSSPILRKHGRANSYYSPENSDLYGRYNGFQEESARSKSPLATSQGQTLGLGVVTGTGRSQTEGDEISDDQQNTLQSQARMVRKAKSSGNFYALENNGGSEGNAHLFENSRQLKYETERIPYYKGNPYLDTPTLSDNTSNGSTSPLCSTTSKANLPSKRVSTSNSLRGSYVGLNRLKENKSTNGSYLNLKELGYDDESYQKQLMNLTSPDIRRGYRGTRMVLSRQNSEGVSLLINKLAKEQEKQKGRRKSEELKSESSSKSEDSYESETEKESSDPVKSSSEELGDHEEEEGKDEDEDEELVESEGDSTTATNDGTKHSDDDNNDD</sequence>
<evidence type="ECO:0000256" key="1">
    <source>
        <dbReference type="ARBA" id="ARBA00022801"/>
    </source>
</evidence>
<evidence type="ECO:0000256" key="3">
    <source>
        <dbReference type="ARBA" id="ARBA00023098"/>
    </source>
</evidence>
<evidence type="ECO:0000259" key="6">
    <source>
        <dbReference type="PROSITE" id="PS51635"/>
    </source>
</evidence>
<feature type="compositionally biased region" description="Basic and acidic residues" evidence="5">
    <location>
        <begin position="987"/>
        <end position="1023"/>
    </location>
</feature>
<feature type="region of interest" description="Disordered" evidence="5">
    <location>
        <begin position="987"/>
        <end position="1074"/>
    </location>
</feature>
<keyword evidence="1 4" id="KW-0378">Hydrolase</keyword>
<comment type="caution">
    <text evidence="4">Lacks conserved residue(s) required for the propagation of feature annotation.</text>
</comment>
<feature type="region of interest" description="Disordered" evidence="5">
    <location>
        <begin position="668"/>
        <end position="691"/>
    </location>
</feature>
<feature type="active site" description="Nucleophile" evidence="4">
    <location>
        <position position="256"/>
    </location>
</feature>
<gene>
    <name evidence="7" type="primary">TGL4</name>
    <name evidence="7" type="ORF">CAAN4_F12926</name>
</gene>
<feature type="active site" description="Proton acceptor" evidence="4">
    <location>
        <position position="419"/>
    </location>
</feature>
<dbReference type="Gene3D" id="3.40.1090.10">
    <property type="entry name" value="Cytosolic phospholipase A2 catalytic domain"/>
    <property type="match status" value="1"/>
</dbReference>
<evidence type="ECO:0000313" key="8">
    <source>
        <dbReference type="Proteomes" id="UP001497600"/>
    </source>
</evidence>
<evidence type="ECO:0000313" key="7">
    <source>
        <dbReference type="EMBL" id="CAK7913686.1"/>
    </source>
</evidence>
<feature type="compositionally biased region" description="Polar residues" evidence="5">
    <location>
        <begin position="723"/>
        <end position="735"/>
    </location>
</feature>
<dbReference type="SUPFAM" id="SSF52151">
    <property type="entry name" value="FabD/lysophospholipase-like"/>
    <property type="match status" value="1"/>
</dbReference>
<dbReference type="InterPro" id="IPR016035">
    <property type="entry name" value="Acyl_Trfase/lysoPLipase"/>
</dbReference>
<organism evidence="7 8">
    <name type="scientific">[Candida] anglica</name>
    <dbReference type="NCBI Taxonomy" id="148631"/>
    <lineage>
        <taxon>Eukaryota</taxon>
        <taxon>Fungi</taxon>
        <taxon>Dikarya</taxon>
        <taxon>Ascomycota</taxon>
        <taxon>Saccharomycotina</taxon>
        <taxon>Pichiomycetes</taxon>
        <taxon>Debaryomycetaceae</taxon>
        <taxon>Kurtzmaniella</taxon>
    </lineage>
</organism>
<feature type="short sequence motif" description="GXSXG" evidence="4">
    <location>
        <begin position="254"/>
        <end position="258"/>
    </location>
</feature>
<evidence type="ECO:0000256" key="4">
    <source>
        <dbReference type="PROSITE-ProRule" id="PRU01161"/>
    </source>
</evidence>
<dbReference type="Pfam" id="PF11815">
    <property type="entry name" value="DUF3336"/>
    <property type="match status" value="1"/>
</dbReference>
<protein>
    <submittedName>
        <fullName evidence="7">Triacylglycerol lipase 4</fullName>
    </submittedName>
</protein>
<feature type="region of interest" description="Disordered" evidence="5">
    <location>
        <begin position="881"/>
        <end position="911"/>
    </location>
</feature>
<dbReference type="InterPro" id="IPR021771">
    <property type="entry name" value="Triacylglycerol_lipase_N"/>
</dbReference>
<dbReference type="PANTHER" id="PTHR14226">
    <property type="entry name" value="NEUROPATHY TARGET ESTERASE/SWISS CHEESE D.MELANOGASTER"/>
    <property type="match status" value="1"/>
</dbReference>
<dbReference type="Pfam" id="PF01734">
    <property type="entry name" value="Patatin"/>
    <property type="match status" value="1"/>
</dbReference>
<accession>A0ABP0EJA8</accession>
<feature type="domain" description="PNPLA" evidence="6">
    <location>
        <begin position="223"/>
        <end position="432"/>
    </location>
</feature>
<dbReference type="InterPro" id="IPR002641">
    <property type="entry name" value="PNPLA_dom"/>
</dbReference>
<keyword evidence="2 4" id="KW-0442">Lipid degradation</keyword>
<dbReference type="InterPro" id="IPR050301">
    <property type="entry name" value="NTE"/>
</dbReference>
<dbReference type="CDD" id="cd07230">
    <property type="entry name" value="Pat_TGL4-5_like"/>
    <property type="match status" value="1"/>
</dbReference>